<dbReference type="Proteomes" id="UP001144256">
    <property type="component" value="Unassembled WGS sequence"/>
</dbReference>
<evidence type="ECO:0000256" key="6">
    <source>
        <dbReference type="PROSITE-ProRule" id="PRU00169"/>
    </source>
</evidence>
<dbReference type="SUPFAM" id="SSF46689">
    <property type="entry name" value="Homeodomain-like"/>
    <property type="match status" value="2"/>
</dbReference>
<dbReference type="PANTHER" id="PTHR43280:SF2">
    <property type="entry name" value="HTH-TYPE TRANSCRIPTIONAL REGULATOR EXSA"/>
    <property type="match status" value="1"/>
</dbReference>
<keyword evidence="2" id="KW-0805">Transcription regulation</keyword>
<dbReference type="SMART" id="SM00448">
    <property type="entry name" value="REC"/>
    <property type="match status" value="1"/>
</dbReference>
<evidence type="ECO:0000313" key="9">
    <source>
        <dbReference type="EMBL" id="GKX27598.1"/>
    </source>
</evidence>
<feature type="modified residue" description="4-aspartylphosphate" evidence="6">
    <location>
        <position position="60"/>
    </location>
</feature>
<sequence length="513" mass="60858">MKEIYRIKIVVVDDETKILNNIISQIRSVMKECEIVASATNGEEALEAIEKYHPHIVFTDIKMPNMDGLELSKEIKGRFPSIYVVIISGFSDFVLAQQAIQFGVFNYLLKPIEKEKLRDTLNDIKDELEVDLVNSNRSIVIPDSMKVTSNPMNEVFKTNNYGLFVLCFNNLCYDNLDDYLIKYYEKNFSELDWDKIISTLRMDITKWIIIDDHIINQKNIIIGIDNEEYNFEEIAKRLTLVIRKMYPQFMLNICCHRKPIIRSQIWLYTKRMRNIIQNSVVITMPRIFILEKDENKVYMDYLYTIKSRIDKNIKSYIKAKKYDELYKEIKDILTYLSKVNVNQKQYEKILANILQMLEFYMDRYDNIWSEKLQIDLFRTISLTKDYGEVEKVFSYCINNFLKDNQLAMKTKDIQEEILNYVDENYIKIEKVEEVAEIFNYNYTYLSRLFKKMTGTTMSKYITNKKIETAKRIIEQTEDIGIKTVGQMVGYEDQHYFSRTFKSITGVSPSEYKG</sequence>
<evidence type="ECO:0000256" key="2">
    <source>
        <dbReference type="ARBA" id="ARBA00023015"/>
    </source>
</evidence>
<dbReference type="RefSeq" id="WP_281811047.1">
    <property type="nucleotide sequence ID" value="NZ_BRLB01000001.1"/>
</dbReference>
<dbReference type="PROSITE" id="PS50110">
    <property type="entry name" value="RESPONSE_REGULATORY"/>
    <property type="match status" value="1"/>
</dbReference>
<dbReference type="PRINTS" id="PR00032">
    <property type="entry name" value="HTHARAC"/>
</dbReference>
<dbReference type="InterPro" id="IPR020449">
    <property type="entry name" value="Tscrpt_reg_AraC-type_HTH"/>
</dbReference>
<accession>A0A9W5YA95</accession>
<dbReference type="Pfam" id="PF00072">
    <property type="entry name" value="Response_reg"/>
    <property type="match status" value="1"/>
</dbReference>
<proteinExistence type="predicted"/>
<keyword evidence="6" id="KW-0597">Phosphoprotein</keyword>
<dbReference type="SUPFAM" id="SSF52172">
    <property type="entry name" value="CheY-like"/>
    <property type="match status" value="1"/>
</dbReference>
<keyword evidence="10" id="KW-1185">Reference proteome</keyword>
<dbReference type="Pfam" id="PF12833">
    <property type="entry name" value="HTH_18"/>
    <property type="match status" value="1"/>
</dbReference>
<dbReference type="InterPro" id="IPR009057">
    <property type="entry name" value="Homeodomain-like_sf"/>
</dbReference>
<dbReference type="Gene3D" id="3.40.50.2300">
    <property type="match status" value="1"/>
</dbReference>
<evidence type="ECO:0000259" key="7">
    <source>
        <dbReference type="PROSITE" id="PS01124"/>
    </source>
</evidence>
<dbReference type="GO" id="GO:0003700">
    <property type="term" value="F:DNA-binding transcription factor activity"/>
    <property type="evidence" value="ECO:0007669"/>
    <property type="project" value="InterPro"/>
</dbReference>
<dbReference type="GO" id="GO:0043565">
    <property type="term" value="F:sequence-specific DNA binding"/>
    <property type="evidence" value="ECO:0007669"/>
    <property type="project" value="InterPro"/>
</dbReference>
<dbReference type="InterPro" id="IPR011006">
    <property type="entry name" value="CheY-like_superfamily"/>
</dbReference>
<evidence type="ECO:0000256" key="1">
    <source>
        <dbReference type="ARBA" id="ARBA00018672"/>
    </source>
</evidence>
<dbReference type="Gene3D" id="1.10.10.60">
    <property type="entry name" value="Homeodomain-like"/>
    <property type="match status" value="2"/>
</dbReference>
<evidence type="ECO:0000256" key="3">
    <source>
        <dbReference type="ARBA" id="ARBA00023125"/>
    </source>
</evidence>
<evidence type="ECO:0000256" key="4">
    <source>
        <dbReference type="ARBA" id="ARBA00023163"/>
    </source>
</evidence>
<feature type="domain" description="Response regulatory" evidence="8">
    <location>
        <begin position="8"/>
        <end position="125"/>
    </location>
</feature>
<dbReference type="GO" id="GO:0000160">
    <property type="term" value="P:phosphorelay signal transduction system"/>
    <property type="evidence" value="ECO:0007669"/>
    <property type="project" value="InterPro"/>
</dbReference>
<evidence type="ECO:0000256" key="5">
    <source>
        <dbReference type="ARBA" id="ARBA00024867"/>
    </source>
</evidence>
<dbReference type="AlphaFoldDB" id="A0A9W5YA95"/>
<feature type="domain" description="HTH araC/xylS-type" evidence="7">
    <location>
        <begin position="415"/>
        <end position="513"/>
    </location>
</feature>
<comment type="caution">
    <text evidence="9">The sequence shown here is derived from an EMBL/GenBank/DDBJ whole genome shotgun (WGS) entry which is preliminary data.</text>
</comment>
<keyword evidence="4" id="KW-0804">Transcription</keyword>
<dbReference type="PROSITE" id="PS01124">
    <property type="entry name" value="HTH_ARAC_FAMILY_2"/>
    <property type="match status" value="1"/>
</dbReference>
<dbReference type="InterPro" id="IPR001789">
    <property type="entry name" value="Sig_transdc_resp-reg_receiver"/>
</dbReference>
<reference evidence="9" key="1">
    <citation type="submission" date="2022-06" db="EMBL/GenBank/DDBJ databases">
        <title>Vallitalea longa sp. nov., an anaerobic bacterium isolated from marine sediment.</title>
        <authorList>
            <person name="Hirano S."/>
            <person name="Terahara T."/>
            <person name="Mori K."/>
            <person name="Hamada M."/>
            <person name="Matsumoto R."/>
            <person name="Kobayashi T."/>
        </authorList>
    </citation>
    <scope>NUCLEOTIDE SEQUENCE</scope>
    <source>
        <strain evidence="9">SH18-1</strain>
    </source>
</reference>
<evidence type="ECO:0000259" key="8">
    <source>
        <dbReference type="PROSITE" id="PS50110"/>
    </source>
</evidence>
<dbReference type="SMART" id="SM00342">
    <property type="entry name" value="HTH_ARAC"/>
    <property type="match status" value="1"/>
</dbReference>
<comment type="function">
    <text evidence="5">May play the central regulatory role in sporulation. It may be an element of the effector pathway responsible for the activation of sporulation genes in response to nutritional stress. Spo0A may act in concert with spo0H (a sigma factor) to control the expression of some genes that are critical to the sporulation process.</text>
</comment>
<keyword evidence="3" id="KW-0238">DNA-binding</keyword>
<dbReference type="CDD" id="cd17536">
    <property type="entry name" value="REC_YesN-like"/>
    <property type="match status" value="1"/>
</dbReference>
<dbReference type="PANTHER" id="PTHR43280">
    <property type="entry name" value="ARAC-FAMILY TRANSCRIPTIONAL REGULATOR"/>
    <property type="match status" value="1"/>
</dbReference>
<gene>
    <name evidence="9" type="ORF">SH1V18_00780</name>
</gene>
<evidence type="ECO:0000313" key="10">
    <source>
        <dbReference type="Proteomes" id="UP001144256"/>
    </source>
</evidence>
<dbReference type="InterPro" id="IPR018060">
    <property type="entry name" value="HTH_AraC"/>
</dbReference>
<name>A0A9W5YA95_9FIRM</name>
<organism evidence="9 10">
    <name type="scientific">Vallitalea longa</name>
    <dbReference type="NCBI Taxonomy" id="2936439"/>
    <lineage>
        <taxon>Bacteria</taxon>
        <taxon>Bacillati</taxon>
        <taxon>Bacillota</taxon>
        <taxon>Clostridia</taxon>
        <taxon>Lachnospirales</taxon>
        <taxon>Vallitaleaceae</taxon>
        <taxon>Vallitalea</taxon>
    </lineage>
</organism>
<dbReference type="PROSITE" id="PS00041">
    <property type="entry name" value="HTH_ARAC_FAMILY_1"/>
    <property type="match status" value="1"/>
</dbReference>
<dbReference type="EMBL" id="BRLB01000001">
    <property type="protein sequence ID" value="GKX27598.1"/>
    <property type="molecule type" value="Genomic_DNA"/>
</dbReference>
<protein>
    <recommendedName>
        <fullName evidence="1">Stage 0 sporulation protein A homolog</fullName>
    </recommendedName>
</protein>
<dbReference type="InterPro" id="IPR018062">
    <property type="entry name" value="HTH_AraC-typ_CS"/>
</dbReference>